<dbReference type="Gene3D" id="6.10.140.530">
    <property type="match status" value="2"/>
</dbReference>
<organism evidence="3 4">
    <name type="scientific">Skeletonema marinoi</name>
    <dbReference type="NCBI Taxonomy" id="267567"/>
    <lineage>
        <taxon>Eukaryota</taxon>
        <taxon>Sar</taxon>
        <taxon>Stramenopiles</taxon>
        <taxon>Ochrophyta</taxon>
        <taxon>Bacillariophyta</taxon>
        <taxon>Coscinodiscophyceae</taxon>
        <taxon>Thalassiosirophycidae</taxon>
        <taxon>Thalassiosirales</taxon>
        <taxon>Skeletonemataceae</taxon>
        <taxon>Skeletonema</taxon>
        <taxon>Skeletonema marinoi-dohrnii complex</taxon>
    </lineage>
</organism>
<evidence type="ECO:0000256" key="1">
    <source>
        <dbReference type="SAM" id="MobiDB-lite"/>
    </source>
</evidence>
<feature type="region of interest" description="Disordered" evidence="1">
    <location>
        <begin position="120"/>
        <end position="165"/>
    </location>
</feature>
<feature type="compositionally biased region" description="Polar residues" evidence="1">
    <location>
        <begin position="153"/>
        <end position="165"/>
    </location>
</feature>
<evidence type="ECO:0000313" key="3">
    <source>
        <dbReference type="EMBL" id="KAK1734997.1"/>
    </source>
</evidence>
<dbReference type="Pfam" id="PF03457">
    <property type="entry name" value="HA"/>
    <property type="match status" value="2"/>
</dbReference>
<feature type="compositionally biased region" description="Polar residues" evidence="1">
    <location>
        <begin position="39"/>
        <end position="52"/>
    </location>
</feature>
<sequence>MNERDNQAFNPLPPLRGVDAGYQFDTSPNGAESPYLSFLGTTPPQASDSYSPDSPEAVKYASASAEKWRDTSEACKESPMNRNNALDLSEDAIMNTSHLFDEAAGLDLDDVDDLTSLSCPPLSSFKTEETSAEDSPQAKANGQPPRDSDSPDAKSTSSGSSNDTWQTRLEELKEYKEKHGDVEVPQKYGPLGTWVNKQRNEYNKIQKGVKSQLTQERISQLNSINFRWAQSKGQKLWETRFNELKEYKEKNCHCNVNTKDGRLGRWVTTQRSDHKNNKISKGNKAKLDSIGFQWKMLGLDK</sequence>
<feature type="region of interest" description="Disordered" evidence="1">
    <location>
        <begin position="1"/>
        <end position="83"/>
    </location>
</feature>
<dbReference type="GO" id="GO:0004386">
    <property type="term" value="F:helicase activity"/>
    <property type="evidence" value="ECO:0007669"/>
    <property type="project" value="UniProtKB-KW"/>
</dbReference>
<keyword evidence="3" id="KW-0378">Hydrolase</keyword>
<keyword evidence="3" id="KW-0067">ATP-binding</keyword>
<dbReference type="EMBL" id="JATAAI010000036">
    <property type="protein sequence ID" value="KAK1734997.1"/>
    <property type="molecule type" value="Genomic_DNA"/>
</dbReference>
<dbReference type="PANTHER" id="PTHR33418:SF1">
    <property type="entry name" value="HELICASE-ASSOCIATED DOMAIN-CONTAINING PROTEIN"/>
    <property type="match status" value="1"/>
</dbReference>
<proteinExistence type="predicted"/>
<comment type="caution">
    <text evidence="3">The sequence shown here is derived from an EMBL/GenBank/DDBJ whole genome shotgun (WGS) entry which is preliminary data.</text>
</comment>
<evidence type="ECO:0000313" key="4">
    <source>
        <dbReference type="Proteomes" id="UP001224775"/>
    </source>
</evidence>
<protein>
    <submittedName>
        <fullName evidence="3">Helicase-associated domain-containing protein</fullName>
    </submittedName>
</protein>
<name>A0AAD9D5X5_9STRA</name>
<accession>A0AAD9D5X5</accession>
<keyword evidence="3" id="KW-0347">Helicase</keyword>
<feature type="compositionally biased region" description="Basic and acidic residues" evidence="1">
    <location>
        <begin position="66"/>
        <end position="76"/>
    </location>
</feature>
<keyword evidence="3" id="KW-0547">Nucleotide-binding</keyword>
<evidence type="ECO:0000259" key="2">
    <source>
        <dbReference type="Pfam" id="PF03457"/>
    </source>
</evidence>
<dbReference type="Proteomes" id="UP001224775">
    <property type="component" value="Unassembled WGS sequence"/>
</dbReference>
<dbReference type="AlphaFoldDB" id="A0AAD9D5X5"/>
<dbReference type="PANTHER" id="PTHR33418">
    <property type="entry name" value="HELICASE-ASSOCIATED"/>
    <property type="match status" value="1"/>
</dbReference>
<gene>
    <name evidence="3" type="ORF">QTG54_014457</name>
</gene>
<feature type="domain" description="Helicase-associated" evidence="2">
    <location>
        <begin position="163"/>
        <end position="226"/>
    </location>
</feature>
<feature type="domain" description="Helicase-associated" evidence="2">
    <location>
        <begin position="236"/>
        <end position="292"/>
    </location>
</feature>
<dbReference type="InterPro" id="IPR005114">
    <property type="entry name" value="Helicase_assoc"/>
</dbReference>
<keyword evidence="4" id="KW-1185">Reference proteome</keyword>
<reference evidence="3" key="1">
    <citation type="submission" date="2023-06" db="EMBL/GenBank/DDBJ databases">
        <title>Survivors Of The Sea: Transcriptome response of Skeletonema marinoi to long-term dormancy.</title>
        <authorList>
            <person name="Pinder M.I.M."/>
            <person name="Kourtchenko O."/>
            <person name="Robertson E.K."/>
            <person name="Larsson T."/>
            <person name="Maumus F."/>
            <person name="Osuna-Cruz C.M."/>
            <person name="Vancaester E."/>
            <person name="Stenow R."/>
            <person name="Vandepoele K."/>
            <person name="Ploug H."/>
            <person name="Bruchert V."/>
            <person name="Godhe A."/>
            <person name="Topel M."/>
        </authorList>
    </citation>
    <scope>NUCLEOTIDE SEQUENCE</scope>
    <source>
        <strain evidence="3">R05AC</strain>
    </source>
</reference>